<comment type="caution">
    <text evidence="4">The sequence shown here is derived from an EMBL/GenBank/DDBJ whole genome shotgun (WGS) entry which is preliminary data.</text>
</comment>
<dbReference type="SUPFAM" id="SSF81606">
    <property type="entry name" value="PP2C-like"/>
    <property type="match status" value="1"/>
</dbReference>
<evidence type="ECO:0000313" key="4">
    <source>
        <dbReference type="EMBL" id="KIX13831.1"/>
    </source>
</evidence>
<dbReference type="InterPro" id="IPR036457">
    <property type="entry name" value="PPM-type-like_dom_sf"/>
</dbReference>
<dbReference type="InParanoid" id="A0A0D2JDS6"/>
<dbReference type="RefSeq" id="WP_044348612.1">
    <property type="nucleotide sequence ID" value="NZ_AZAC01000014.1"/>
</dbReference>
<sequence>MDLNPKTNTKSTILIVDDARVNRELLRMHLGKFGYDILMACHGKEAIEQVTEHPEIDLIILDLVMPEMDGFDFLKWRSDQPEIKNIPTIVNSSLDDFESISKALTMGSYDYFTKPLSMDDLRVVLPLKIKNAVNNRKLMSQISRQNDIMHKELDMAARYQRFLLPEEADVPGAKVTYLFQPCSGVGGDYFDIIRQPQGDVALIVADVSGHGLASAMTASIIKALLPNYLATLRSPAKALLALNQDIYNLTQDDMFVTAFAALFSPAQKKLTWALAGHPSPLFMTNRTDISRLSESSIFLGAFDNESPLVSYEDHIQEIKTGDRLALFTDGLTEAPTLEGEQYGLDRLETMMLAHGQYDIQSFRQALQEDLKAWVSGEFPDDVAFILLDFKL</sequence>
<gene>
    <name evidence="4" type="ORF">X474_11065</name>
</gene>
<dbReference type="InterPro" id="IPR001789">
    <property type="entry name" value="Sig_transdc_resp-reg_receiver"/>
</dbReference>
<dbReference type="PROSITE" id="PS50110">
    <property type="entry name" value="RESPONSE_REGULATORY"/>
    <property type="match status" value="1"/>
</dbReference>
<dbReference type="Pfam" id="PF07228">
    <property type="entry name" value="SpoIIE"/>
    <property type="match status" value="1"/>
</dbReference>
<dbReference type="GO" id="GO:0016791">
    <property type="term" value="F:phosphatase activity"/>
    <property type="evidence" value="ECO:0007669"/>
    <property type="project" value="TreeGrafter"/>
</dbReference>
<feature type="domain" description="Response regulatory" evidence="3">
    <location>
        <begin position="12"/>
        <end position="129"/>
    </location>
</feature>
<dbReference type="SMART" id="SM00331">
    <property type="entry name" value="PP2C_SIG"/>
    <property type="match status" value="1"/>
</dbReference>
<dbReference type="SUPFAM" id="SSF52172">
    <property type="entry name" value="CheY-like"/>
    <property type="match status" value="1"/>
</dbReference>
<evidence type="ECO:0000313" key="5">
    <source>
        <dbReference type="Proteomes" id="UP000032233"/>
    </source>
</evidence>
<keyword evidence="1" id="KW-0378">Hydrolase</keyword>
<dbReference type="PANTHER" id="PTHR43156:SF2">
    <property type="entry name" value="STAGE II SPORULATION PROTEIN E"/>
    <property type="match status" value="1"/>
</dbReference>
<accession>A0A0D2JDS6</accession>
<dbReference type="Pfam" id="PF00072">
    <property type="entry name" value="Response_reg"/>
    <property type="match status" value="1"/>
</dbReference>
<dbReference type="OrthoDB" id="20101at2"/>
<dbReference type="GO" id="GO:0000160">
    <property type="term" value="P:phosphorelay signal transduction system"/>
    <property type="evidence" value="ECO:0007669"/>
    <property type="project" value="InterPro"/>
</dbReference>
<dbReference type="SMART" id="SM00448">
    <property type="entry name" value="REC"/>
    <property type="match status" value="1"/>
</dbReference>
<keyword evidence="5" id="KW-1185">Reference proteome</keyword>
<dbReference type="STRING" id="1429043.X474_11065"/>
<dbReference type="FunCoup" id="A0A0D2JDS6">
    <property type="interactions" value="11"/>
</dbReference>
<dbReference type="InterPro" id="IPR052016">
    <property type="entry name" value="Bact_Sigma-Reg"/>
</dbReference>
<protein>
    <recommendedName>
        <fullName evidence="3">Response regulatory domain-containing protein</fullName>
    </recommendedName>
</protein>
<dbReference type="AlphaFoldDB" id="A0A0D2JDS6"/>
<evidence type="ECO:0000256" key="1">
    <source>
        <dbReference type="ARBA" id="ARBA00022801"/>
    </source>
</evidence>
<dbReference type="Gene3D" id="3.60.40.10">
    <property type="entry name" value="PPM-type phosphatase domain"/>
    <property type="match status" value="1"/>
</dbReference>
<dbReference type="EMBL" id="AZAC01000014">
    <property type="protein sequence ID" value="KIX13831.1"/>
    <property type="molecule type" value="Genomic_DNA"/>
</dbReference>
<dbReference type="Proteomes" id="UP000032233">
    <property type="component" value="Unassembled WGS sequence"/>
</dbReference>
<evidence type="ECO:0000256" key="2">
    <source>
        <dbReference type="PROSITE-ProRule" id="PRU00169"/>
    </source>
</evidence>
<name>A0A0D2JDS6_9BACT</name>
<proteinExistence type="predicted"/>
<dbReference type="PANTHER" id="PTHR43156">
    <property type="entry name" value="STAGE II SPORULATION PROTEIN E-RELATED"/>
    <property type="match status" value="1"/>
</dbReference>
<organism evidence="4 5">
    <name type="scientific">Dethiosulfatarculus sandiegensis</name>
    <dbReference type="NCBI Taxonomy" id="1429043"/>
    <lineage>
        <taxon>Bacteria</taxon>
        <taxon>Pseudomonadati</taxon>
        <taxon>Thermodesulfobacteriota</taxon>
        <taxon>Desulfarculia</taxon>
        <taxon>Desulfarculales</taxon>
        <taxon>Desulfarculaceae</taxon>
        <taxon>Dethiosulfatarculus</taxon>
    </lineage>
</organism>
<keyword evidence="2" id="KW-0597">Phosphoprotein</keyword>
<evidence type="ECO:0000259" key="3">
    <source>
        <dbReference type="PROSITE" id="PS50110"/>
    </source>
</evidence>
<dbReference type="Gene3D" id="3.40.50.2300">
    <property type="match status" value="1"/>
</dbReference>
<dbReference type="InterPro" id="IPR011006">
    <property type="entry name" value="CheY-like_superfamily"/>
</dbReference>
<reference evidence="4 5" key="1">
    <citation type="submission" date="2013-11" db="EMBL/GenBank/DDBJ databases">
        <title>Metagenomic analysis of a methanogenic consortium involved in long chain n-alkane degradation.</title>
        <authorList>
            <person name="Davidova I.A."/>
            <person name="Callaghan A.V."/>
            <person name="Wawrik B."/>
            <person name="Pruitt S."/>
            <person name="Marks C."/>
            <person name="Duncan K.E."/>
            <person name="Suflita J.M."/>
        </authorList>
    </citation>
    <scope>NUCLEOTIDE SEQUENCE [LARGE SCALE GENOMIC DNA]</scope>
    <source>
        <strain evidence="4 5">SPR</strain>
    </source>
</reference>
<feature type="modified residue" description="4-aspartylphosphate" evidence="2">
    <location>
        <position position="62"/>
    </location>
</feature>
<dbReference type="InterPro" id="IPR001932">
    <property type="entry name" value="PPM-type_phosphatase-like_dom"/>
</dbReference>